<protein>
    <submittedName>
        <fullName evidence="2">Uncharacterized protein</fullName>
    </submittedName>
</protein>
<organism evidence="2">
    <name type="scientific">uncultured Pseudonocardia sp</name>
    <dbReference type="NCBI Taxonomy" id="211455"/>
    <lineage>
        <taxon>Bacteria</taxon>
        <taxon>Bacillati</taxon>
        <taxon>Actinomycetota</taxon>
        <taxon>Actinomycetes</taxon>
        <taxon>Pseudonocardiales</taxon>
        <taxon>Pseudonocardiaceae</taxon>
        <taxon>Pseudonocardia</taxon>
        <taxon>environmental samples</taxon>
    </lineage>
</organism>
<accession>A0A6J4PWH4</accession>
<proteinExistence type="predicted"/>
<feature type="compositionally biased region" description="Basic residues" evidence="1">
    <location>
        <begin position="21"/>
        <end position="33"/>
    </location>
</feature>
<reference evidence="2" key="1">
    <citation type="submission" date="2020-02" db="EMBL/GenBank/DDBJ databases">
        <authorList>
            <person name="Meier V. D."/>
        </authorList>
    </citation>
    <scope>NUCLEOTIDE SEQUENCE</scope>
    <source>
        <strain evidence="2">AVDCRST_MAG66</strain>
    </source>
</reference>
<name>A0A6J4PWH4_9PSEU</name>
<dbReference type="AlphaFoldDB" id="A0A6J4PWH4"/>
<evidence type="ECO:0000313" key="2">
    <source>
        <dbReference type="EMBL" id="CAA9423784.1"/>
    </source>
</evidence>
<feature type="region of interest" description="Disordered" evidence="1">
    <location>
        <begin position="1"/>
        <end position="42"/>
    </location>
</feature>
<gene>
    <name evidence="2" type="ORF">AVDCRST_MAG66-2886</name>
</gene>
<evidence type="ECO:0000256" key="1">
    <source>
        <dbReference type="SAM" id="MobiDB-lite"/>
    </source>
</evidence>
<sequence length="42" mass="4356">MQPGDQLGHPSESSALTSHGVRSRPHLSTKRTKASPSVMAAG</sequence>
<dbReference type="EMBL" id="CADCUS010000413">
    <property type="protein sequence ID" value="CAA9423784.1"/>
    <property type="molecule type" value="Genomic_DNA"/>
</dbReference>